<name>A0A521FQA0_9SPHI</name>
<reference evidence="2 3" key="1">
    <citation type="submission" date="2017-05" db="EMBL/GenBank/DDBJ databases">
        <authorList>
            <person name="Varghese N."/>
            <person name="Submissions S."/>
        </authorList>
    </citation>
    <scope>NUCLEOTIDE SEQUENCE [LARGE SCALE GENOMIC DNA]</scope>
    <source>
        <strain evidence="2 3">DSM 19036</strain>
    </source>
</reference>
<dbReference type="EMBL" id="FXTN01000014">
    <property type="protein sequence ID" value="SMO97641.1"/>
    <property type="molecule type" value="Genomic_DNA"/>
</dbReference>
<keyword evidence="3" id="KW-1185">Reference proteome</keyword>
<gene>
    <name evidence="2" type="ORF">SAMN06265348_114108</name>
</gene>
<accession>A0A521FQA0</accession>
<dbReference type="Pfam" id="PF14344">
    <property type="entry name" value="DUF4397"/>
    <property type="match status" value="1"/>
</dbReference>
<dbReference type="RefSeq" id="WP_142530750.1">
    <property type="nucleotide sequence ID" value="NZ_CBCSJO010000013.1"/>
</dbReference>
<organism evidence="2 3">
    <name type="scientific">Pedobacter westerhofensis</name>
    <dbReference type="NCBI Taxonomy" id="425512"/>
    <lineage>
        <taxon>Bacteria</taxon>
        <taxon>Pseudomonadati</taxon>
        <taxon>Bacteroidota</taxon>
        <taxon>Sphingobacteriia</taxon>
        <taxon>Sphingobacteriales</taxon>
        <taxon>Sphingobacteriaceae</taxon>
        <taxon>Pedobacter</taxon>
    </lineage>
</organism>
<evidence type="ECO:0000313" key="2">
    <source>
        <dbReference type="EMBL" id="SMO97641.1"/>
    </source>
</evidence>
<protein>
    <recommendedName>
        <fullName evidence="1">DUF4397 domain-containing protein</fullName>
    </recommendedName>
</protein>
<dbReference type="PROSITE" id="PS51257">
    <property type="entry name" value="PROKAR_LIPOPROTEIN"/>
    <property type="match status" value="1"/>
</dbReference>
<sequence length="228" mass="23755">MKTKSLFKNLFTGAAVLAVSVFISSCSKNDVDDSGTASIKVVNASPTSTPQGFYLANKTIVQSGLAFGNEKDYVITNSGNNLELQFRNDGSATAYATGTFNVDRGKTYTVFLAGDGQSARVKLYEDDLTAPASGQAKVRFVHLSDAAPASIDIRNAGGTNIVANLGRDNASSFVAMAPGILSLQVYGAGQTTNLGNFDITTLAAGKIYTVYVAGSTAGNISVQKITHN</sequence>
<evidence type="ECO:0000313" key="3">
    <source>
        <dbReference type="Proteomes" id="UP000320300"/>
    </source>
</evidence>
<dbReference type="Proteomes" id="UP000320300">
    <property type="component" value="Unassembled WGS sequence"/>
</dbReference>
<evidence type="ECO:0000259" key="1">
    <source>
        <dbReference type="Pfam" id="PF14344"/>
    </source>
</evidence>
<proteinExistence type="predicted"/>
<dbReference type="InterPro" id="IPR025510">
    <property type="entry name" value="DUF4397"/>
</dbReference>
<dbReference type="AlphaFoldDB" id="A0A521FQA0"/>
<feature type="domain" description="DUF4397" evidence="1">
    <location>
        <begin position="37"/>
        <end position="149"/>
    </location>
</feature>
<dbReference type="OrthoDB" id="9792011at2"/>